<keyword evidence="14" id="KW-1185">Reference proteome</keyword>
<dbReference type="PROSITE" id="PS00635">
    <property type="entry name" value="PILI_CHAPERONE"/>
    <property type="match status" value="1"/>
</dbReference>
<dbReference type="PANTHER" id="PTHR30251">
    <property type="entry name" value="PILUS ASSEMBLY CHAPERONE"/>
    <property type="match status" value="1"/>
</dbReference>
<evidence type="ECO:0000256" key="6">
    <source>
        <dbReference type="ARBA" id="ARBA00023186"/>
    </source>
</evidence>
<organism evidence="12 13">
    <name type="scientific">Serratia rubidaea</name>
    <name type="common">Serratia marinorubra</name>
    <dbReference type="NCBI Taxonomy" id="61652"/>
    <lineage>
        <taxon>Bacteria</taxon>
        <taxon>Pseudomonadati</taxon>
        <taxon>Pseudomonadota</taxon>
        <taxon>Gammaproteobacteria</taxon>
        <taxon>Enterobacterales</taxon>
        <taxon>Yersiniaceae</taxon>
        <taxon>Serratia</taxon>
    </lineage>
</organism>
<dbReference type="PANTHER" id="PTHR30251:SF6">
    <property type="entry name" value="FIMBRIAL CHAPERONE YFCS-RELATED"/>
    <property type="match status" value="1"/>
</dbReference>
<evidence type="ECO:0000313" key="11">
    <source>
        <dbReference type="EMBL" id="MBH1929648.1"/>
    </source>
</evidence>
<accession>A0A3S4WYC2</accession>
<feature type="signal peptide" evidence="8">
    <location>
        <begin position="1"/>
        <end position="25"/>
    </location>
</feature>
<evidence type="ECO:0000256" key="3">
    <source>
        <dbReference type="ARBA" id="ARBA00022558"/>
    </source>
</evidence>
<dbReference type="InterPro" id="IPR018046">
    <property type="entry name" value="Pili_assmbl_chaperone_CS"/>
</dbReference>
<evidence type="ECO:0000313" key="13">
    <source>
        <dbReference type="Proteomes" id="UP000281904"/>
    </source>
</evidence>
<dbReference type="RefSeq" id="WP_126531955.1">
    <property type="nucleotide sequence ID" value="NZ_JADULK010000003.1"/>
</dbReference>
<dbReference type="InterPro" id="IPR036316">
    <property type="entry name" value="Pili_assmbl_chap_C_dom_sf"/>
</dbReference>
<dbReference type="InterPro" id="IPR050643">
    <property type="entry name" value="Periplasmic_pilus_chap"/>
</dbReference>
<dbReference type="EMBL" id="JADULK010000003">
    <property type="protein sequence ID" value="MBH1929648.1"/>
    <property type="molecule type" value="Genomic_DNA"/>
</dbReference>
<reference evidence="11 14" key="2">
    <citation type="submission" date="2020-11" db="EMBL/GenBank/DDBJ databases">
        <title>Enhanced detection system for hospital associated transmission using whole genome sequencing surveillance.</title>
        <authorList>
            <person name="Harrison L.H."/>
            <person name="Van Tyne D."/>
            <person name="Marsh J.W."/>
            <person name="Griffith M.P."/>
            <person name="Snyder D.J."/>
            <person name="Cooper V.S."/>
            <person name="Mustapha M."/>
        </authorList>
    </citation>
    <scope>NUCLEOTIDE SEQUENCE [LARGE SCALE GENOMIC DNA]</scope>
    <source>
        <strain evidence="11 14">SER00230</strain>
    </source>
</reference>
<feature type="chain" id="PRO_5018575290" evidence="8">
    <location>
        <begin position="26"/>
        <end position="251"/>
    </location>
</feature>
<evidence type="ECO:0000256" key="7">
    <source>
        <dbReference type="RuleBase" id="RU003918"/>
    </source>
</evidence>
<feature type="domain" description="Pili assembly chaperone C-terminal" evidence="10">
    <location>
        <begin position="170"/>
        <end position="230"/>
    </location>
</feature>
<dbReference type="PRINTS" id="PR00969">
    <property type="entry name" value="CHAPERONPILI"/>
</dbReference>
<keyword evidence="5" id="KW-0574">Periplasm</keyword>
<protein>
    <submittedName>
        <fullName evidence="12">Chaperone protein papD</fullName>
    </submittedName>
    <submittedName>
        <fullName evidence="11">Fimbria/pilus periplasmic chaperone</fullName>
    </submittedName>
</protein>
<evidence type="ECO:0000256" key="1">
    <source>
        <dbReference type="ARBA" id="ARBA00004418"/>
    </source>
</evidence>
<comment type="similarity">
    <text evidence="2 7">Belongs to the periplasmic pilus chaperone family.</text>
</comment>
<dbReference type="Proteomes" id="UP000281904">
    <property type="component" value="Chromosome"/>
</dbReference>
<evidence type="ECO:0000259" key="10">
    <source>
        <dbReference type="Pfam" id="PF02753"/>
    </source>
</evidence>
<evidence type="ECO:0000256" key="5">
    <source>
        <dbReference type="ARBA" id="ARBA00022764"/>
    </source>
</evidence>
<proteinExistence type="inferred from homology"/>
<evidence type="ECO:0000313" key="14">
    <source>
        <dbReference type="Proteomes" id="UP000624159"/>
    </source>
</evidence>
<dbReference type="InterPro" id="IPR013783">
    <property type="entry name" value="Ig-like_fold"/>
</dbReference>
<evidence type="ECO:0000313" key="12">
    <source>
        <dbReference type="EMBL" id="VEI68343.1"/>
    </source>
</evidence>
<evidence type="ECO:0000256" key="8">
    <source>
        <dbReference type="SAM" id="SignalP"/>
    </source>
</evidence>
<feature type="domain" description="Pili assembly chaperone N-terminal" evidence="9">
    <location>
        <begin position="27"/>
        <end position="144"/>
    </location>
</feature>
<dbReference type="SUPFAM" id="SSF49354">
    <property type="entry name" value="PapD-like"/>
    <property type="match status" value="1"/>
</dbReference>
<keyword evidence="4 8" id="KW-0732">Signal</keyword>
<dbReference type="GO" id="GO:0030288">
    <property type="term" value="C:outer membrane-bounded periplasmic space"/>
    <property type="evidence" value="ECO:0007669"/>
    <property type="project" value="InterPro"/>
</dbReference>
<keyword evidence="3" id="KW-1029">Fimbrium biogenesis</keyword>
<dbReference type="InterPro" id="IPR016147">
    <property type="entry name" value="Pili_assmbl_chaperone_N"/>
</dbReference>
<evidence type="ECO:0000259" key="9">
    <source>
        <dbReference type="Pfam" id="PF00345"/>
    </source>
</evidence>
<comment type="subcellular location">
    <subcellularLocation>
        <location evidence="1 7">Periplasm</location>
    </subcellularLocation>
</comment>
<dbReference type="FunFam" id="2.60.40.10:FF:000458">
    <property type="entry name" value="Molecular chaperone FimC"/>
    <property type="match status" value="1"/>
</dbReference>
<dbReference type="Gene3D" id="2.60.40.10">
    <property type="entry name" value="Immunoglobulins"/>
    <property type="match status" value="2"/>
</dbReference>
<dbReference type="InterPro" id="IPR016148">
    <property type="entry name" value="Pili_assmbl_chaperone_C"/>
</dbReference>
<sequence length="251" mass="27323">MKPSTLLMMSACLFSGAATLQQANAAIALDRTRVVFDGGAKSVSLNVSNQNQQLPYLAQGWIEDEQGNKISDPLVVLPPVQRIEAGKPSQVKIQALPGAKQLPQDRETLFYFNLREIPPKSDKPNTLQIALQTRVKLFYRPHAIMQDVEALTKPWQEKLTLTKQGDRYTVNNPTPYYVTLVDASSQKNGKSAPGFEPFMVPPLGSASLSVSAAALGSAPVLTYINDYGGRPQLTFHCAGNGCQAVAENHRS</sequence>
<evidence type="ECO:0000256" key="2">
    <source>
        <dbReference type="ARBA" id="ARBA00007399"/>
    </source>
</evidence>
<dbReference type="Pfam" id="PF02753">
    <property type="entry name" value="PapD_C"/>
    <property type="match status" value="1"/>
</dbReference>
<dbReference type="Pfam" id="PF00345">
    <property type="entry name" value="PapD_N"/>
    <property type="match status" value="1"/>
</dbReference>
<dbReference type="Proteomes" id="UP000624159">
    <property type="component" value="Unassembled WGS sequence"/>
</dbReference>
<dbReference type="EMBL" id="LR134493">
    <property type="protein sequence ID" value="VEI68343.1"/>
    <property type="molecule type" value="Genomic_DNA"/>
</dbReference>
<evidence type="ECO:0000256" key="4">
    <source>
        <dbReference type="ARBA" id="ARBA00022729"/>
    </source>
</evidence>
<name>A0A3S4WYC2_SERRU</name>
<keyword evidence="6 7" id="KW-0143">Chaperone</keyword>
<dbReference type="InterPro" id="IPR001829">
    <property type="entry name" value="Pili_assmbl_chaperone_bac"/>
</dbReference>
<dbReference type="GO" id="GO:0071555">
    <property type="term" value="P:cell wall organization"/>
    <property type="evidence" value="ECO:0007669"/>
    <property type="project" value="InterPro"/>
</dbReference>
<dbReference type="InterPro" id="IPR008962">
    <property type="entry name" value="PapD-like_sf"/>
</dbReference>
<dbReference type="AlphaFoldDB" id="A0A3S4WYC2"/>
<dbReference type="SUPFAM" id="SSF49584">
    <property type="entry name" value="Periplasmic chaperone C-domain"/>
    <property type="match status" value="1"/>
</dbReference>
<gene>
    <name evidence="12" type="primary">papD_4</name>
    <name evidence="11" type="ORF">I5U13_08230</name>
    <name evidence="12" type="ORF">NCTC10036_03277</name>
</gene>
<reference evidence="12 13" key="1">
    <citation type="submission" date="2018-12" db="EMBL/GenBank/DDBJ databases">
        <authorList>
            <consortium name="Pathogen Informatics"/>
        </authorList>
    </citation>
    <scope>NUCLEOTIDE SEQUENCE [LARGE SCALE GENOMIC DNA]</scope>
    <source>
        <strain evidence="12 13">NCTC10036</strain>
    </source>
</reference>